<keyword evidence="1" id="KW-0175">Coiled coil</keyword>
<reference evidence="2 3" key="1">
    <citation type="journal article" date="2009" name="PLoS Genet.">
        <title>Genomic analysis of the basal lineage fungus Rhizopus oryzae reveals a whole-genome duplication.</title>
        <authorList>
            <person name="Ma L.-J."/>
            <person name="Ibrahim A.S."/>
            <person name="Skory C."/>
            <person name="Grabherr M.G."/>
            <person name="Burger G."/>
            <person name="Butler M."/>
            <person name="Elias M."/>
            <person name="Idnurm A."/>
            <person name="Lang B.F."/>
            <person name="Sone T."/>
            <person name="Abe A."/>
            <person name="Calvo S.E."/>
            <person name="Corrochano L.M."/>
            <person name="Engels R."/>
            <person name="Fu J."/>
            <person name="Hansberg W."/>
            <person name="Kim J.-M."/>
            <person name="Kodira C.D."/>
            <person name="Koehrsen M.J."/>
            <person name="Liu B."/>
            <person name="Miranda-Saavedra D."/>
            <person name="O'Leary S."/>
            <person name="Ortiz-Castellanos L."/>
            <person name="Poulter R."/>
            <person name="Rodriguez-Romero J."/>
            <person name="Ruiz-Herrera J."/>
            <person name="Shen Y.-Q."/>
            <person name="Zeng Q."/>
            <person name="Galagan J."/>
            <person name="Birren B.W."/>
            <person name="Cuomo C.A."/>
            <person name="Wickes B.L."/>
        </authorList>
    </citation>
    <scope>NUCLEOTIDE SEQUENCE [LARGE SCALE GENOMIC DNA]</scope>
    <source>
        <strain evidence="3">RA 99-880 / ATCC MYA-4621 / FGSC 9543 / NRRL 43880</strain>
    </source>
</reference>
<evidence type="ECO:0000313" key="2">
    <source>
        <dbReference type="EMBL" id="EIE81526.1"/>
    </source>
</evidence>
<proteinExistence type="predicted"/>
<keyword evidence="3" id="KW-1185">Reference proteome</keyword>
<dbReference type="Gene3D" id="1.10.287.1490">
    <property type="match status" value="1"/>
</dbReference>
<feature type="coiled-coil region" evidence="1">
    <location>
        <begin position="2"/>
        <end position="335"/>
    </location>
</feature>
<sequence length="520" mass="62380">MTQEERDELKAAVSEVEKYHEENDRLSKMVADISAENVRLRATLRSAKSEHDETDIYRKYRQAQITIQEQQQQIQSLQSKINSSRQYNEDYSTLNKLKRLEEELRVQRLETDALINELEEKKKQIKDLKNEMNGYTKILNDTKQQLETKTTELEKLSKENSNNEEKLIETIEQLKEENEVLVAEIQNREQEVAALEEEIIKKQQSQERDEKISMLTEELQNMNKSHDEDIEALDEHITKTQQALEEKNEANRELLMELNRFAEKEEEIRKEYEEKLDELTVTIREREVRIATLEGNFEAQTDTMQREKELLKEEIEELKHKLHLVFQELNEKENQVLELRDVITKKRMDNTELMKMKKSAQNDEKWKERALNLEHKLKDQLTAYRALKHKWVMANDKNEILNKLLDQSRKDVEGNLRPNKTEQMLQRLNYELRKDLEDKSRDYEQVKMKLDELQNIYNEQIEMNKDLTKQLQRRENMLTHSLSTFDTLKEHKEFMENILYEQATGSHSFRERSESVILKH</sequence>
<dbReference type="VEuPathDB" id="FungiDB:RO3G_06231"/>
<dbReference type="STRING" id="246409.I1BZ96"/>
<dbReference type="OMA" id="EYEMENE"/>
<dbReference type="OrthoDB" id="10255000at2759"/>
<accession>I1BZ96</accession>
<evidence type="ECO:0000256" key="1">
    <source>
        <dbReference type="SAM" id="Coils"/>
    </source>
</evidence>
<name>I1BZ96_RHIO9</name>
<dbReference type="Proteomes" id="UP000009138">
    <property type="component" value="Unassembled WGS sequence"/>
</dbReference>
<dbReference type="eggNOG" id="ENOG502T98H">
    <property type="taxonomic scope" value="Eukaryota"/>
</dbReference>
<organism evidence="2 3">
    <name type="scientific">Rhizopus delemar (strain RA 99-880 / ATCC MYA-4621 / FGSC 9543 / NRRL 43880)</name>
    <name type="common">Mucormycosis agent</name>
    <name type="synonym">Rhizopus arrhizus var. delemar</name>
    <dbReference type="NCBI Taxonomy" id="246409"/>
    <lineage>
        <taxon>Eukaryota</taxon>
        <taxon>Fungi</taxon>
        <taxon>Fungi incertae sedis</taxon>
        <taxon>Mucoromycota</taxon>
        <taxon>Mucoromycotina</taxon>
        <taxon>Mucoromycetes</taxon>
        <taxon>Mucorales</taxon>
        <taxon>Mucorineae</taxon>
        <taxon>Rhizopodaceae</taxon>
        <taxon>Rhizopus</taxon>
    </lineage>
</organism>
<dbReference type="GeneID" id="93613202"/>
<dbReference type="FunCoup" id="I1BZ96">
    <property type="interactions" value="286"/>
</dbReference>
<dbReference type="EMBL" id="CH476735">
    <property type="protein sequence ID" value="EIE81526.1"/>
    <property type="molecule type" value="Genomic_DNA"/>
</dbReference>
<dbReference type="AlphaFoldDB" id="I1BZ96"/>
<dbReference type="InParanoid" id="I1BZ96"/>
<feature type="coiled-coil region" evidence="1">
    <location>
        <begin position="433"/>
        <end position="470"/>
    </location>
</feature>
<dbReference type="RefSeq" id="XP_067516922.1">
    <property type="nucleotide sequence ID" value="XM_067660821.1"/>
</dbReference>
<evidence type="ECO:0000313" key="3">
    <source>
        <dbReference type="Proteomes" id="UP000009138"/>
    </source>
</evidence>
<protein>
    <submittedName>
        <fullName evidence="2">Uncharacterized protein</fullName>
    </submittedName>
</protein>
<gene>
    <name evidence="2" type="ORF">RO3G_06231</name>
</gene>